<dbReference type="GO" id="GO:0005739">
    <property type="term" value="C:mitochondrion"/>
    <property type="evidence" value="ECO:0007669"/>
    <property type="project" value="TreeGrafter"/>
</dbReference>
<reference evidence="4" key="1">
    <citation type="submission" date="2016-06" db="UniProtKB">
        <authorList>
            <consortium name="WormBaseParasite"/>
        </authorList>
    </citation>
    <scope>IDENTIFICATION</scope>
</reference>
<feature type="domain" description="Malic enzyme NAD-binding" evidence="1">
    <location>
        <begin position="2"/>
        <end position="69"/>
    </location>
</feature>
<dbReference type="GO" id="GO:0006108">
    <property type="term" value="P:malate metabolic process"/>
    <property type="evidence" value="ECO:0007669"/>
    <property type="project" value="TreeGrafter"/>
</dbReference>
<dbReference type="Gene3D" id="3.40.50.720">
    <property type="entry name" value="NAD(P)-binding Rossmann-like Domain"/>
    <property type="match status" value="1"/>
</dbReference>
<reference evidence="2 3" key="2">
    <citation type="submission" date="2018-11" db="EMBL/GenBank/DDBJ databases">
        <authorList>
            <consortium name="Pathogen Informatics"/>
        </authorList>
    </citation>
    <scope>NUCLEOTIDE SEQUENCE [LARGE SCALE GENOMIC DNA]</scope>
</reference>
<protein>
    <submittedName>
        <fullName evidence="4">Malic_M domain-containing protein</fullName>
    </submittedName>
</protein>
<accession>A0A183J7A1</accession>
<dbReference type="GO" id="GO:0004473">
    <property type="term" value="F:malate dehydrogenase (decarboxylating) (NADP+) activity"/>
    <property type="evidence" value="ECO:0007669"/>
    <property type="project" value="TreeGrafter"/>
</dbReference>
<dbReference type="GO" id="GO:0051287">
    <property type="term" value="F:NAD binding"/>
    <property type="evidence" value="ECO:0007669"/>
    <property type="project" value="InterPro"/>
</dbReference>
<name>A0A183J7A1_9BILA</name>
<sequence>MAMQQLGLNSEEAKTRIWMMDSKGLIVQSRKNLTPQKAEFAQDHKHIQQLKDVIEDIKPTALIGMSGNDRWRF</sequence>
<evidence type="ECO:0000259" key="1">
    <source>
        <dbReference type="Pfam" id="PF03949"/>
    </source>
</evidence>
<dbReference type="OrthoDB" id="5365701at2759"/>
<dbReference type="PANTHER" id="PTHR23406">
    <property type="entry name" value="MALIC ENZYME-RELATED"/>
    <property type="match status" value="1"/>
</dbReference>
<dbReference type="InterPro" id="IPR012302">
    <property type="entry name" value="Malic_NAD-bd"/>
</dbReference>
<organism evidence="4">
    <name type="scientific">Soboliphyme baturini</name>
    <dbReference type="NCBI Taxonomy" id="241478"/>
    <lineage>
        <taxon>Eukaryota</taxon>
        <taxon>Metazoa</taxon>
        <taxon>Ecdysozoa</taxon>
        <taxon>Nematoda</taxon>
        <taxon>Enoplea</taxon>
        <taxon>Dorylaimia</taxon>
        <taxon>Dioctophymatida</taxon>
        <taxon>Dioctophymatoidea</taxon>
        <taxon>Soboliphymatidae</taxon>
        <taxon>Soboliphyme</taxon>
    </lineage>
</organism>
<evidence type="ECO:0000313" key="4">
    <source>
        <dbReference type="WBParaSite" id="SBAD_0001214101-mRNA-1"/>
    </source>
</evidence>
<dbReference type="AlphaFoldDB" id="A0A183J7A1"/>
<dbReference type="WBParaSite" id="SBAD_0001214101-mRNA-1">
    <property type="protein sequence ID" value="SBAD_0001214101-mRNA-1"/>
    <property type="gene ID" value="SBAD_0001214101"/>
</dbReference>
<dbReference type="PANTHER" id="PTHR23406:SF90">
    <property type="entry name" value="MALIC ENZYME-RELATED"/>
    <property type="match status" value="1"/>
</dbReference>
<dbReference type="Pfam" id="PF03949">
    <property type="entry name" value="Malic_M"/>
    <property type="match status" value="1"/>
</dbReference>
<dbReference type="Proteomes" id="UP000270296">
    <property type="component" value="Unassembled WGS sequence"/>
</dbReference>
<dbReference type="SUPFAM" id="SSF51735">
    <property type="entry name" value="NAD(P)-binding Rossmann-fold domains"/>
    <property type="match status" value="1"/>
</dbReference>
<keyword evidence="3" id="KW-1185">Reference proteome</keyword>
<evidence type="ECO:0000313" key="3">
    <source>
        <dbReference type="Proteomes" id="UP000270296"/>
    </source>
</evidence>
<dbReference type="InterPro" id="IPR036291">
    <property type="entry name" value="NAD(P)-bd_dom_sf"/>
</dbReference>
<evidence type="ECO:0000313" key="2">
    <source>
        <dbReference type="EMBL" id="VDP42664.1"/>
    </source>
</evidence>
<gene>
    <name evidence="2" type="ORF">SBAD_LOCUS11749</name>
</gene>
<dbReference type="EMBL" id="UZAM01016302">
    <property type="protein sequence ID" value="VDP42664.1"/>
    <property type="molecule type" value="Genomic_DNA"/>
</dbReference>
<proteinExistence type="predicted"/>